<organism evidence="2 4">
    <name type="scientific">Vibrio parahaemolyticus</name>
    <dbReference type="NCBI Taxonomy" id="670"/>
    <lineage>
        <taxon>Bacteria</taxon>
        <taxon>Pseudomonadati</taxon>
        <taxon>Pseudomonadota</taxon>
        <taxon>Gammaproteobacteria</taxon>
        <taxon>Vibrionales</taxon>
        <taxon>Vibrionaceae</taxon>
        <taxon>Vibrio</taxon>
    </lineage>
</organism>
<dbReference type="Pfam" id="PF09493">
    <property type="entry name" value="DUF2389"/>
    <property type="match status" value="1"/>
</dbReference>
<dbReference type="NCBIfam" id="TIGR02450">
    <property type="entry name" value="TIGR02450 family Trp-rich protein"/>
    <property type="match status" value="1"/>
</dbReference>
<evidence type="ECO:0000313" key="1">
    <source>
        <dbReference type="EMBL" id="KOY28808.1"/>
    </source>
</evidence>
<dbReference type="Proteomes" id="UP000037697">
    <property type="component" value="Unassembled WGS sequence"/>
</dbReference>
<protein>
    <submittedName>
        <fullName evidence="2">TIGR02450 family Trp-rich protein</fullName>
    </submittedName>
</protein>
<reference evidence="2" key="2">
    <citation type="submission" date="2022-05" db="EMBL/GenBank/DDBJ databases">
        <title>Megaplasmid of Vibrio parahaemolyticus.</title>
        <authorList>
            <person name="Strauch E."/>
            <person name="Borowiak M."/>
        </authorList>
    </citation>
    <scope>NUCLEOTIDE SEQUENCE</scope>
    <source>
        <strain evidence="2">16-VB00198</strain>
    </source>
</reference>
<dbReference type="InterPro" id="IPR012663">
    <property type="entry name" value="CHP02450_Tryp"/>
</dbReference>
<dbReference type="Proteomes" id="UP001163036">
    <property type="component" value="Chromosome 2"/>
</dbReference>
<accession>A0A079ME87</accession>
<proteinExistence type="predicted"/>
<evidence type="ECO:0000313" key="2">
    <source>
        <dbReference type="EMBL" id="UYV28093.1"/>
    </source>
</evidence>
<dbReference type="AlphaFoldDB" id="A0A079ME87"/>
<dbReference type="RefSeq" id="WP_020841479.1">
    <property type="nucleotide sequence ID" value="NZ_CANUIO010000010.1"/>
</dbReference>
<name>A0A079ME87_VIBPH</name>
<reference evidence="1 3" key="1">
    <citation type="submission" date="2015-07" db="EMBL/GenBank/DDBJ databases">
        <title>Foodborne Vibrio parahaemolyticus Isolates.</title>
        <authorList>
            <person name="Ronholm J."/>
            <person name="Petronella N."/>
            <person name="Kenwell R."/>
            <person name="Banerjee S."/>
        </authorList>
    </citation>
    <scope>NUCLEOTIDE SEQUENCE [LARGE SCALE GENOMIC DNA]</scope>
    <source>
        <strain evidence="1 3">HS-06-05</strain>
    </source>
</reference>
<evidence type="ECO:0000313" key="4">
    <source>
        <dbReference type="Proteomes" id="UP001163036"/>
    </source>
</evidence>
<evidence type="ECO:0000313" key="3">
    <source>
        <dbReference type="Proteomes" id="UP000037697"/>
    </source>
</evidence>
<gene>
    <name evidence="1" type="ORF">ACX05_15885</name>
    <name evidence="2" type="ORF">M5598_20425</name>
</gene>
<dbReference type="EMBL" id="LIRS01000088">
    <property type="protein sequence ID" value="KOY28808.1"/>
    <property type="molecule type" value="Genomic_DNA"/>
</dbReference>
<sequence length="71" mass="8560">MNRIHPKKLLHSKWTATSPKNKEKHFVVTEMELDEDGNVVKCVIEAVMNKREQEMNWQDLKDPELWRQGWK</sequence>
<dbReference type="EMBL" id="CP097356">
    <property type="protein sequence ID" value="UYV28093.1"/>
    <property type="molecule type" value="Genomic_DNA"/>
</dbReference>